<evidence type="ECO:0000313" key="3">
    <source>
        <dbReference type="Proteomes" id="UP001589828"/>
    </source>
</evidence>
<dbReference type="InterPro" id="IPR041527">
    <property type="entry name" value="YhcG_N"/>
</dbReference>
<accession>A0ABV6LF59</accession>
<feature type="domain" description="YhcG N-terminal" evidence="1">
    <location>
        <begin position="24"/>
        <end position="88"/>
    </location>
</feature>
<dbReference type="Proteomes" id="UP001589828">
    <property type="component" value="Unassembled WGS sequence"/>
</dbReference>
<name>A0ABV6LF59_9SPHI</name>
<organism evidence="2 3">
    <name type="scientific">Mucilaginibacter angelicae</name>
    <dbReference type="NCBI Taxonomy" id="869718"/>
    <lineage>
        <taxon>Bacteria</taxon>
        <taxon>Pseudomonadati</taxon>
        <taxon>Bacteroidota</taxon>
        <taxon>Sphingobacteriia</taxon>
        <taxon>Sphingobacteriales</taxon>
        <taxon>Sphingobacteriaceae</taxon>
        <taxon>Mucilaginibacter</taxon>
    </lineage>
</organism>
<dbReference type="EMBL" id="JBHLTS010000077">
    <property type="protein sequence ID" value="MFC0518097.1"/>
    <property type="molecule type" value="Genomic_DNA"/>
</dbReference>
<evidence type="ECO:0000259" key="1">
    <source>
        <dbReference type="Pfam" id="PF17761"/>
    </source>
</evidence>
<evidence type="ECO:0000313" key="2">
    <source>
        <dbReference type="EMBL" id="MFC0518097.1"/>
    </source>
</evidence>
<reference evidence="2 3" key="1">
    <citation type="submission" date="2024-09" db="EMBL/GenBank/DDBJ databases">
        <authorList>
            <person name="Sun Q."/>
            <person name="Mori K."/>
        </authorList>
    </citation>
    <scope>NUCLEOTIDE SEQUENCE [LARGE SCALE GENOMIC DNA]</scope>
    <source>
        <strain evidence="2 3">NCAIM B.02415</strain>
    </source>
</reference>
<dbReference type="Pfam" id="PF17761">
    <property type="entry name" value="DUF1016_N"/>
    <property type="match status" value="1"/>
</dbReference>
<keyword evidence="3" id="KW-1185">Reference proteome</keyword>
<protein>
    <submittedName>
        <fullName evidence="2">DUF1016 N-terminal domain-containing protein</fullName>
    </submittedName>
</protein>
<sequence>MYSRIIRFVTLAEKQGKPVDRPVKTGADYGNYLTKFITDQLKPEYGNGFSKRQIELFRQFYRTFPIANTVYSQLSWSQYKVIIRLHTALSCDLLSFFEQLIFGIIWLRFGHPLVATFV</sequence>
<gene>
    <name evidence="2" type="ORF">ACFFGT_28035</name>
</gene>
<dbReference type="RefSeq" id="WP_377025822.1">
    <property type="nucleotide sequence ID" value="NZ_JBHLTS010000077.1"/>
</dbReference>
<proteinExistence type="predicted"/>
<comment type="caution">
    <text evidence="2">The sequence shown here is derived from an EMBL/GenBank/DDBJ whole genome shotgun (WGS) entry which is preliminary data.</text>
</comment>